<dbReference type="PANTHER" id="PTHR43744">
    <property type="entry name" value="ABC TRANSPORTER PERMEASE PROTEIN MG189-RELATED-RELATED"/>
    <property type="match status" value="1"/>
</dbReference>
<dbReference type="InterPro" id="IPR035906">
    <property type="entry name" value="MetI-like_sf"/>
</dbReference>
<feature type="transmembrane region" description="Helical" evidence="7">
    <location>
        <begin position="176"/>
        <end position="193"/>
    </location>
</feature>
<dbReference type="Pfam" id="PF00528">
    <property type="entry name" value="BPD_transp_1"/>
    <property type="match status" value="1"/>
</dbReference>
<dbReference type="GO" id="GO:0005886">
    <property type="term" value="C:plasma membrane"/>
    <property type="evidence" value="ECO:0007669"/>
    <property type="project" value="UniProtKB-SubCell"/>
</dbReference>
<sequence>MSDIERNRTVVTVPLPRAPRTNWKSFLRLRRRKVSRSIWGDLMIFAMLGLVAAFMAMPLVFAINQAFKPLDEIFIFPPRFFVRNPTIENFIDLFTLLANSWVPFSRYVFNTLFITATGTIGHVIFASAAAFVLAKHQFRGRNAIFTMIVLSLMFAPQVRDIPNYITMSWLGWIDNYAAIIVPSFAASLGLYLMKQFMEMIPDALLEAAKIDGASEYRIFWQVIMPLVKPAWLTLTILQFQALWGTEGGNFIYSEQLKTLSYATHQIALGGIARLGPAAAVSLLMMSVPIVFFIFSQNKIIQTMASSGMKE</sequence>
<evidence type="ECO:0000256" key="2">
    <source>
        <dbReference type="ARBA" id="ARBA00022448"/>
    </source>
</evidence>
<evidence type="ECO:0000256" key="3">
    <source>
        <dbReference type="ARBA" id="ARBA00022475"/>
    </source>
</evidence>
<dbReference type="GO" id="GO:0055085">
    <property type="term" value="P:transmembrane transport"/>
    <property type="evidence" value="ECO:0007669"/>
    <property type="project" value="InterPro"/>
</dbReference>
<evidence type="ECO:0000313" key="9">
    <source>
        <dbReference type="EMBL" id="QJD87840.1"/>
    </source>
</evidence>
<evidence type="ECO:0000256" key="6">
    <source>
        <dbReference type="ARBA" id="ARBA00023136"/>
    </source>
</evidence>
<evidence type="ECO:0000259" key="8">
    <source>
        <dbReference type="PROSITE" id="PS50928"/>
    </source>
</evidence>
<keyword evidence="2 7" id="KW-0813">Transport</keyword>
<feature type="transmembrane region" description="Helical" evidence="7">
    <location>
        <begin position="107"/>
        <end position="133"/>
    </location>
</feature>
<protein>
    <submittedName>
        <fullName evidence="9">Carbohydrate ABC transporter permease</fullName>
    </submittedName>
</protein>
<keyword evidence="6 7" id="KW-0472">Membrane</keyword>
<dbReference type="AlphaFoldDB" id="A0A7Z2VRY9"/>
<dbReference type="EMBL" id="CP051680">
    <property type="protein sequence ID" value="QJD87840.1"/>
    <property type="molecule type" value="Genomic_DNA"/>
</dbReference>
<dbReference type="SUPFAM" id="SSF161098">
    <property type="entry name" value="MetI-like"/>
    <property type="match status" value="1"/>
</dbReference>
<feature type="domain" description="ABC transmembrane type-1" evidence="8">
    <location>
        <begin position="108"/>
        <end position="295"/>
    </location>
</feature>
<dbReference type="Gene3D" id="1.10.3720.10">
    <property type="entry name" value="MetI-like"/>
    <property type="match status" value="1"/>
</dbReference>
<evidence type="ECO:0000256" key="5">
    <source>
        <dbReference type="ARBA" id="ARBA00022989"/>
    </source>
</evidence>
<accession>A0A7Z2VRY9</accession>
<name>A0A7Z2VRY9_9BACL</name>
<evidence type="ECO:0000313" key="10">
    <source>
        <dbReference type="Proteomes" id="UP000502248"/>
    </source>
</evidence>
<keyword evidence="10" id="KW-1185">Reference proteome</keyword>
<dbReference type="KEGG" id="cheb:HH215_34700"/>
<dbReference type="Proteomes" id="UP000502248">
    <property type="component" value="Chromosome"/>
</dbReference>
<feature type="transmembrane region" description="Helical" evidence="7">
    <location>
        <begin position="274"/>
        <end position="294"/>
    </location>
</feature>
<comment type="subcellular location">
    <subcellularLocation>
        <location evidence="1 7">Cell membrane</location>
        <topology evidence="1 7">Multi-pass membrane protein</topology>
    </subcellularLocation>
</comment>
<gene>
    <name evidence="9" type="ORF">HH215_34700</name>
</gene>
<comment type="similarity">
    <text evidence="7">Belongs to the binding-protein-dependent transport system permease family.</text>
</comment>
<dbReference type="PANTHER" id="PTHR43744:SF1">
    <property type="entry name" value="BINDING-PROTEIN-DEPENDENT TRANSPORT SYSTEMS INNER MEMBRANE COMPONENT"/>
    <property type="match status" value="1"/>
</dbReference>
<evidence type="ECO:0000256" key="7">
    <source>
        <dbReference type="RuleBase" id="RU363032"/>
    </source>
</evidence>
<feature type="transmembrane region" description="Helical" evidence="7">
    <location>
        <begin position="140"/>
        <end position="156"/>
    </location>
</feature>
<organism evidence="9 10">
    <name type="scientific">Cohnella herbarum</name>
    <dbReference type="NCBI Taxonomy" id="2728023"/>
    <lineage>
        <taxon>Bacteria</taxon>
        <taxon>Bacillati</taxon>
        <taxon>Bacillota</taxon>
        <taxon>Bacilli</taxon>
        <taxon>Bacillales</taxon>
        <taxon>Paenibacillaceae</taxon>
        <taxon>Cohnella</taxon>
    </lineage>
</organism>
<evidence type="ECO:0000256" key="4">
    <source>
        <dbReference type="ARBA" id="ARBA00022692"/>
    </source>
</evidence>
<proteinExistence type="inferred from homology"/>
<feature type="transmembrane region" description="Helical" evidence="7">
    <location>
        <begin position="38"/>
        <end position="63"/>
    </location>
</feature>
<reference evidence="9 10" key="1">
    <citation type="submission" date="2020-04" db="EMBL/GenBank/DDBJ databases">
        <title>Genome sequencing of novel species.</title>
        <authorList>
            <person name="Heo J."/>
            <person name="Kim S.-J."/>
            <person name="Kim J.-S."/>
            <person name="Hong S.-B."/>
            <person name="Kwon S.-W."/>
        </authorList>
    </citation>
    <scope>NUCLEOTIDE SEQUENCE [LARGE SCALE GENOMIC DNA]</scope>
    <source>
        <strain evidence="9 10">MFER-1</strain>
    </source>
</reference>
<keyword evidence="4 7" id="KW-0812">Transmembrane</keyword>
<dbReference type="InterPro" id="IPR000515">
    <property type="entry name" value="MetI-like"/>
</dbReference>
<keyword evidence="5 7" id="KW-1133">Transmembrane helix</keyword>
<evidence type="ECO:0000256" key="1">
    <source>
        <dbReference type="ARBA" id="ARBA00004651"/>
    </source>
</evidence>
<dbReference type="PROSITE" id="PS50928">
    <property type="entry name" value="ABC_TM1"/>
    <property type="match status" value="1"/>
</dbReference>
<keyword evidence="3" id="KW-1003">Cell membrane</keyword>
<dbReference type="CDD" id="cd06261">
    <property type="entry name" value="TM_PBP2"/>
    <property type="match status" value="1"/>
</dbReference>